<dbReference type="GO" id="GO:0008270">
    <property type="term" value="F:zinc ion binding"/>
    <property type="evidence" value="ECO:0007669"/>
    <property type="project" value="UniProtKB-KW"/>
</dbReference>
<dbReference type="AlphaFoldDB" id="A0A2H1HRU2"/>
<reference evidence="1 2" key="1">
    <citation type="submission" date="2017-03" db="EMBL/GenBank/DDBJ databases">
        <authorList>
            <person name="Afonso C.L."/>
            <person name="Miller P.J."/>
            <person name="Scott M.A."/>
            <person name="Spackman E."/>
            <person name="Goraichik I."/>
            <person name="Dimitrov K.M."/>
            <person name="Suarez D.L."/>
            <person name="Swayne D.E."/>
        </authorList>
    </citation>
    <scope>NUCLEOTIDE SEQUENCE [LARGE SCALE GENOMIC DNA]</scope>
    <source>
        <strain evidence="1 2">CNRZ 918</strain>
    </source>
</reference>
<name>A0A2H1HRU2_9MICO</name>
<dbReference type="EMBL" id="FXZD01000001">
    <property type="protein sequence ID" value="SMX65576.1"/>
    <property type="molecule type" value="Genomic_DNA"/>
</dbReference>
<organism evidence="1 2">
    <name type="scientific">Brevibacterium antiquum CNRZ 918</name>
    <dbReference type="NCBI Taxonomy" id="1255637"/>
    <lineage>
        <taxon>Bacteria</taxon>
        <taxon>Bacillati</taxon>
        <taxon>Actinomycetota</taxon>
        <taxon>Actinomycetes</taxon>
        <taxon>Micrococcales</taxon>
        <taxon>Brevibacteriaceae</taxon>
        <taxon>Brevibacterium</taxon>
    </lineage>
</organism>
<evidence type="ECO:0000313" key="2">
    <source>
        <dbReference type="Proteomes" id="UP000234433"/>
    </source>
</evidence>
<evidence type="ECO:0000313" key="1">
    <source>
        <dbReference type="EMBL" id="SMX65576.1"/>
    </source>
</evidence>
<keyword evidence="1" id="KW-0863">Zinc-finger</keyword>
<sequence length="145" mass="16223">MSKPIFSIPDLTTFARLDTLDLTCIGQHITAHKAVLKCRPNTADDRCRRCGGHGDIRDTVLRRLAHEPFGHRPTTLHIRLHRYKCIECGHVWRQDPTNAAPIRATISRAGVNWALCARVIDQDTVSVIADKLAVSRHTANSAVRD</sequence>
<keyword evidence="1" id="KW-0862">Zinc</keyword>
<protein>
    <submittedName>
        <fullName evidence="1">Zinc-finger of transposase IS204/IS1001/IS1096/IS1165</fullName>
    </submittedName>
</protein>
<accession>A0A2H1HRU2</accession>
<proteinExistence type="predicted"/>
<gene>
    <name evidence="1" type="ORF">BANT918_00377</name>
</gene>
<dbReference type="Proteomes" id="UP000234433">
    <property type="component" value="Unassembled WGS sequence"/>
</dbReference>
<keyword evidence="1" id="KW-0479">Metal-binding</keyword>